<evidence type="ECO:0000259" key="2">
    <source>
        <dbReference type="Pfam" id="PF00248"/>
    </source>
</evidence>
<protein>
    <submittedName>
        <fullName evidence="3">Aldo-keto reductase</fullName>
    </submittedName>
</protein>
<name>A0A5P8N8R3_9ASCO</name>
<evidence type="ECO:0000313" key="3">
    <source>
        <dbReference type="EMBL" id="QFR37194.1"/>
    </source>
</evidence>
<feature type="domain" description="NADP-dependent oxidoreductase" evidence="2">
    <location>
        <begin position="19"/>
        <end position="333"/>
    </location>
</feature>
<dbReference type="CDD" id="cd19079">
    <property type="entry name" value="AKR_EcYajO-like"/>
    <property type="match status" value="1"/>
</dbReference>
<gene>
    <name evidence="3" type="ORF">g3280</name>
</gene>
<dbReference type="PANTHER" id="PTHR43364:SF15">
    <property type="entry name" value="ARYL-ALCOHOL DEHYDROGENASE AAD16-RELATED"/>
    <property type="match status" value="1"/>
</dbReference>
<evidence type="ECO:0000256" key="1">
    <source>
        <dbReference type="ARBA" id="ARBA00023002"/>
    </source>
</evidence>
<dbReference type="InterPro" id="IPR023210">
    <property type="entry name" value="NADP_OxRdtase_dom"/>
</dbReference>
<accession>A0A5P8N8R3</accession>
<dbReference type="EMBL" id="MK890689">
    <property type="protein sequence ID" value="QFR37194.1"/>
    <property type="molecule type" value="Genomic_DNA"/>
</dbReference>
<dbReference type="GO" id="GO:0016491">
    <property type="term" value="F:oxidoreductase activity"/>
    <property type="evidence" value="ECO:0007669"/>
    <property type="project" value="UniProtKB-KW"/>
</dbReference>
<reference evidence="3" key="1">
    <citation type="journal article" date="2019" name="Front. Microbiol.">
        <title>An Overview of Genes From Cyberlindnera americana, a Symbiont Yeast Isolated From the Gut of the Bark Beetle Dendroctonus rhizophagus (Curculionidae: Scolytinae), Involved in the Detoxification Process Using Genome and Transcriptome Data.</title>
        <authorList>
            <person name="Soto-Robles L.V."/>
            <person name="Torres-Banda V."/>
            <person name="Rivera-Orduna F.N."/>
            <person name="Curiel-Quesada E."/>
            <person name="Hidalgo-Lara M.E."/>
            <person name="Zuniga G."/>
        </authorList>
    </citation>
    <scope>NUCLEOTIDE SEQUENCE</scope>
    <source>
        <strain evidence="3">ChDrAdgY46</strain>
    </source>
</reference>
<dbReference type="InterPro" id="IPR050523">
    <property type="entry name" value="AKR_Detox_Biosynth"/>
</dbReference>
<dbReference type="Pfam" id="PF00248">
    <property type="entry name" value="Aldo_ket_red"/>
    <property type="match status" value="1"/>
</dbReference>
<dbReference type="InterPro" id="IPR036812">
    <property type="entry name" value="NAD(P)_OxRdtase_dom_sf"/>
</dbReference>
<sequence length="344" mass="39430">MQVAEWQRIGSSGLKVSKVIVGCMSYGKKSWADWVLEDEDKIFGILKKAYDMGIRTFDTADYYSNGYSEVIIGKFLKKFNIKRDKVVILTKGYFPIDEDLDIGHNGLRESVDPLDLINSKGLSSKHLIDALEGSVRRLGTYVDLYQIHRYDFDTTPEEVMRTLNTLVERGLTRYIGASSMRAYQFCEMQFIAEKHGWHKFISMQNYYNLLYREEEREMIPFCNKTGVGLLPWSPNARGLLTRPVDKTTDRIKSDPTFKNLGLYEFSKADEEIIRRVEEISKNRETTMAIVSTAWAISKGATPIVGLNSEERVEEAVLATQFKLTDEEISYLEEPYQPKKVVGSA</sequence>
<keyword evidence="1" id="KW-0560">Oxidoreductase</keyword>
<dbReference type="Gene3D" id="3.20.20.100">
    <property type="entry name" value="NADP-dependent oxidoreductase domain"/>
    <property type="match status" value="1"/>
</dbReference>
<dbReference type="FunFam" id="3.20.20.100:FF:000004">
    <property type="entry name" value="Oxidoreductase, aldo/keto reductase"/>
    <property type="match status" value="1"/>
</dbReference>
<organism evidence="3">
    <name type="scientific">Cyberlindnera americana</name>
    <dbReference type="NCBI Taxonomy" id="36016"/>
    <lineage>
        <taxon>Eukaryota</taxon>
        <taxon>Fungi</taxon>
        <taxon>Dikarya</taxon>
        <taxon>Ascomycota</taxon>
        <taxon>Saccharomycotina</taxon>
        <taxon>Saccharomycetes</taxon>
        <taxon>Phaffomycetales</taxon>
        <taxon>Phaffomycetaceae</taxon>
        <taxon>Cyberlindnera</taxon>
    </lineage>
</organism>
<dbReference type="GO" id="GO:0005829">
    <property type="term" value="C:cytosol"/>
    <property type="evidence" value="ECO:0007669"/>
    <property type="project" value="UniProtKB-ARBA"/>
</dbReference>
<dbReference type="PANTHER" id="PTHR43364">
    <property type="entry name" value="NADH-SPECIFIC METHYLGLYOXAL REDUCTASE-RELATED"/>
    <property type="match status" value="1"/>
</dbReference>
<dbReference type="SUPFAM" id="SSF51430">
    <property type="entry name" value="NAD(P)-linked oxidoreductase"/>
    <property type="match status" value="1"/>
</dbReference>
<dbReference type="AlphaFoldDB" id="A0A5P8N8R3"/>
<proteinExistence type="predicted"/>